<dbReference type="PIRSF" id="PIRSF005673">
    <property type="entry name" value="Importin_alpha"/>
    <property type="match status" value="1"/>
</dbReference>
<feature type="repeat" description="ARM" evidence="6">
    <location>
        <begin position="153"/>
        <end position="181"/>
    </location>
</feature>
<keyword evidence="3" id="KW-0677">Repeat</keyword>
<dbReference type="InterPro" id="IPR011989">
    <property type="entry name" value="ARM-like"/>
</dbReference>
<evidence type="ECO:0000256" key="5">
    <source>
        <dbReference type="PIRNR" id="PIRNR005673"/>
    </source>
</evidence>
<dbReference type="PROSITE" id="PS50176">
    <property type="entry name" value="ARM_REPEAT"/>
    <property type="match status" value="3"/>
</dbReference>
<dbReference type="GO" id="GO:0061608">
    <property type="term" value="F:nuclear import signal receptor activity"/>
    <property type="evidence" value="ECO:0007669"/>
    <property type="project" value="InterPro"/>
</dbReference>
<feature type="repeat" description="ARM" evidence="6">
    <location>
        <begin position="322"/>
        <end position="364"/>
    </location>
</feature>
<evidence type="ECO:0000313" key="9">
    <source>
        <dbReference type="EMBL" id="JAV48090.1"/>
    </source>
</evidence>
<name>A0A1W7RAB0_9SCOR</name>
<evidence type="ECO:0000256" key="4">
    <source>
        <dbReference type="ARBA" id="ARBA00022927"/>
    </source>
</evidence>
<dbReference type="EMBL" id="GFAH01000299">
    <property type="protein sequence ID" value="JAV48090.1"/>
    <property type="molecule type" value="Transcribed_RNA"/>
</dbReference>
<reference evidence="9" key="1">
    <citation type="submission" date="2016-11" db="EMBL/GenBank/DDBJ databases">
        <title>Venom-gland transcriptomics and venom proteomics of the black-back scorpion (Hadrurus spadix) reveal detectability challenges and an unexplored realm of animal toxin diversity.</title>
        <authorList>
            <person name="Rokyta D.R."/>
            <person name="Ward M.J."/>
        </authorList>
    </citation>
    <scope>NUCLEOTIDE SEQUENCE</scope>
    <source>
        <tissue evidence="9">Venom gland</tissue>
    </source>
</reference>
<evidence type="ECO:0000256" key="6">
    <source>
        <dbReference type="PROSITE-ProRule" id="PRU00259"/>
    </source>
</evidence>
<feature type="compositionally biased region" description="Basic and acidic residues" evidence="7">
    <location>
        <begin position="17"/>
        <end position="49"/>
    </location>
</feature>
<dbReference type="InterPro" id="IPR024931">
    <property type="entry name" value="Importin_alpha"/>
</dbReference>
<keyword evidence="2 5" id="KW-0813">Transport</keyword>
<evidence type="ECO:0000256" key="3">
    <source>
        <dbReference type="ARBA" id="ARBA00022737"/>
    </source>
</evidence>
<dbReference type="GO" id="GO:0006607">
    <property type="term" value="P:NLS-bearing protein import into nucleus"/>
    <property type="evidence" value="ECO:0007669"/>
    <property type="project" value="UniProtKB-ARBA"/>
</dbReference>
<dbReference type="FunFam" id="1.25.10.10:FF:000009">
    <property type="entry name" value="Importin subunit alpha"/>
    <property type="match status" value="1"/>
</dbReference>
<comment type="similarity">
    <text evidence="1 5">Belongs to the importin alpha family.</text>
</comment>
<dbReference type="InterPro" id="IPR036975">
    <property type="entry name" value="Importin-a_IBB_sf"/>
</dbReference>
<dbReference type="AlphaFoldDB" id="A0A1W7RAB0"/>
<evidence type="ECO:0000256" key="1">
    <source>
        <dbReference type="ARBA" id="ARBA00010394"/>
    </source>
</evidence>
<evidence type="ECO:0000256" key="7">
    <source>
        <dbReference type="SAM" id="MobiDB-lite"/>
    </source>
</evidence>
<dbReference type="PANTHER" id="PTHR23316">
    <property type="entry name" value="IMPORTIN ALPHA"/>
    <property type="match status" value="1"/>
</dbReference>
<dbReference type="SMART" id="SM00185">
    <property type="entry name" value="ARM"/>
    <property type="match status" value="8"/>
</dbReference>
<dbReference type="Pfam" id="PF00514">
    <property type="entry name" value="Arm"/>
    <property type="match status" value="8"/>
</dbReference>
<dbReference type="SUPFAM" id="SSF48371">
    <property type="entry name" value="ARM repeat"/>
    <property type="match status" value="1"/>
</dbReference>
<feature type="region of interest" description="Disordered" evidence="7">
    <location>
        <begin position="1"/>
        <end position="60"/>
    </location>
</feature>
<feature type="domain" description="IBB" evidence="8">
    <location>
        <begin position="1"/>
        <end position="55"/>
    </location>
</feature>
<dbReference type="InterPro" id="IPR032413">
    <property type="entry name" value="Arm_3"/>
</dbReference>
<dbReference type="InterPro" id="IPR002652">
    <property type="entry name" value="Importin-a_IBB"/>
</dbReference>
<dbReference type="GO" id="GO:0005634">
    <property type="term" value="C:nucleus"/>
    <property type="evidence" value="ECO:0007669"/>
    <property type="project" value="UniProtKB-ARBA"/>
</dbReference>
<organism evidence="9">
    <name type="scientific">Hadrurus spadix</name>
    <dbReference type="NCBI Taxonomy" id="141984"/>
    <lineage>
        <taxon>Eukaryota</taxon>
        <taxon>Metazoa</taxon>
        <taxon>Ecdysozoa</taxon>
        <taxon>Arthropoda</taxon>
        <taxon>Chelicerata</taxon>
        <taxon>Arachnida</taxon>
        <taxon>Scorpiones</taxon>
        <taxon>Iurida</taxon>
        <taxon>Iuroidea</taxon>
        <taxon>Hadrurus</taxon>
    </lineage>
</organism>
<dbReference type="InterPro" id="IPR016024">
    <property type="entry name" value="ARM-type_fold"/>
</dbReference>
<evidence type="ECO:0000259" key="8">
    <source>
        <dbReference type="PROSITE" id="PS51214"/>
    </source>
</evidence>
<dbReference type="Gene3D" id="1.25.10.10">
    <property type="entry name" value="Leucine-rich Repeat Variant"/>
    <property type="match status" value="1"/>
</dbReference>
<dbReference type="GO" id="GO:0005737">
    <property type="term" value="C:cytoplasm"/>
    <property type="evidence" value="ECO:0007669"/>
    <property type="project" value="InterPro"/>
</dbReference>
<keyword evidence="4 5" id="KW-0653">Protein transport</keyword>
<dbReference type="PROSITE" id="PS51214">
    <property type="entry name" value="IBB"/>
    <property type="match status" value="1"/>
</dbReference>
<protein>
    <recommendedName>
        <fullName evidence="5">Importin subunit alpha</fullName>
    </recommendedName>
</protein>
<dbReference type="InterPro" id="IPR000225">
    <property type="entry name" value="Armadillo"/>
</dbReference>
<dbReference type="Pfam" id="PF01749">
    <property type="entry name" value="IBB"/>
    <property type="match status" value="1"/>
</dbReference>
<feature type="repeat" description="ARM" evidence="6">
    <location>
        <begin position="110"/>
        <end position="153"/>
    </location>
</feature>
<evidence type="ECO:0000256" key="2">
    <source>
        <dbReference type="ARBA" id="ARBA00022448"/>
    </source>
</evidence>
<sequence>MPVQESNRLKHFKHKGKDNEEMRRRRNEINVELRKQKKDDQMLKRRNVTDDNEPLSPVHSANKVPVMSMEEIVQGIQSDNPEIRLQATQSSRRILSRERNPPIDSLIQAGVLPTFVEFLSVDENPSLQFEAAWTLTNIASGNSEQTQSVVAAGAVQPFIKLLSSPHVNVCEQAVWALGNIAGDGATLRDFVIHHGIIPPLLKLIKPDIPIPFLRNVAWTMSNLVRNKSPPPSFEVIKACLPALAQLIYHSDEEVVADACWALSYISDGSQEMIQEVINSGVVPRLTELLECPEMSVVTPALRATGNIVTGNDVQTQTVIDCGALPSFHKLLNHSKTNIQKEAAWTLSNITAGNDKQIQAVIDSGLIEPIIEILATGDYKSKKEATWAVTNLTTGGTLEQIVYLIQAGVTPPLCEMLKAPEAKIILVVLDAFRNILAAADKLNETEKVCVLIEEVGGLDSIEELQQHENDEVYKSALDIIEHYFSTSDDVDDQIVPQADACGNFQFGREGAPEGGFTF</sequence>
<dbReference type="Pfam" id="PF16186">
    <property type="entry name" value="Arm_3"/>
    <property type="match status" value="1"/>
</dbReference>
<accession>A0A1W7RAB0</accession>
<dbReference type="Gene3D" id="1.20.5.690">
    <property type="entry name" value="Importin-alpha, importin-beta-binding domain"/>
    <property type="match status" value="1"/>
</dbReference>
<proteinExistence type="inferred from homology"/>